<dbReference type="PANTHER" id="PTHR34310">
    <property type="entry name" value="DUF427 DOMAIN PROTEIN (AFU_ORTHOLOGUE AFUA_3G02220)"/>
    <property type="match status" value="1"/>
</dbReference>
<dbReference type="InterPro" id="IPR038694">
    <property type="entry name" value="DUF427_sf"/>
</dbReference>
<feature type="domain" description="DUF427" evidence="1">
    <location>
        <begin position="12"/>
        <end position="54"/>
    </location>
</feature>
<dbReference type="InterPro" id="IPR007361">
    <property type="entry name" value="DUF427"/>
</dbReference>
<dbReference type="EMBL" id="GL377313">
    <property type="protein sequence ID" value="EFI92408.1"/>
    <property type="molecule type" value="Genomic_DNA"/>
</dbReference>
<dbReference type="Pfam" id="PF04248">
    <property type="entry name" value="NTP_transf_9"/>
    <property type="match status" value="2"/>
</dbReference>
<dbReference type="AlphaFoldDB" id="D8QIH5"/>
<dbReference type="Gene3D" id="2.170.150.40">
    <property type="entry name" value="Domain of unknown function (DUF427)"/>
    <property type="match status" value="2"/>
</dbReference>
<dbReference type="OMA" id="PYKGVAN"/>
<dbReference type="KEGG" id="scm:SCHCO_02556445"/>
<accession>D8QIH5</accession>
<dbReference type="STRING" id="578458.D8QIH5"/>
<dbReference type="InParanoid" id="D8QIH5"/>
<dbReference type="HOGENOM" id="CLU_059611_0_0_1"/>
<dbReference type="OrthoDB" id="18996at2759"/>
<dbReference type="eggNOG" id="ENOG502S7JC">
    <property type="taxonomic scope" value="Eukaryota"/>
</dbReference>
<evidence type="ECO:0000313" key="3">
    <source>
        <dbReference type="Proteomes" id="UP000007431"/>
    </source>
</evidence>
<feature type="domain" description="DUF427" evidence="1">
    <location>
        <begin position="127"/>
        <end position="220"/>
    </location>
</feature>
<evidence type="ECO:0000313" key="2">
    <source>
        <dbReference type="EMBL" id="EFI92408.1"/>
    </source>
</evidence>
<dbReference type="Proteomes" id="UP000007431">
    <property type="component" value="Unassembled WGS sequence"/>
</dbReference>
<evidence type="ECO:0000259" key="1">
    <source>
        <dbReference type="Pfam" id="PF04248"/>
    </source>
</evidence>
<organism evidence="3">
    <name type="scientific">Schizophyllum commune (strain H4-8 / FGSC 9210)</name>
    <name type="common">Split gill fungus</name>
    <dbReference type="NCBI Taxonomy" id="578458"/>
    <lineage>
        <taxon>Eukaryota</taxon>
        <taxon>Fungi</taxon>
        <taxon>Dikarya</taxon>
        <taxon>Basidiomycota</taxon>
        <taxon>Agaricomycotina</taxon>
        <taxon>Agaricomycetes</taxon>
        <taxon>Agaricomycetidae</taxon>
        <taxon>Agaricales</taxon>
        <taxon>Schizophyllaceae</taxon>
        <taxon>Schizophyllum</taxon>
    </lineage>
</organism>
<reference evidence="2 3" key="1">
    <citation type="journal article" date="2010" name="Nat. Biotechnol.">
        <title>Genome sequence of the model mushroom Schizophyllum commune.</title>
        <authorList>
            <person name="Ohm R.A."/>
            <person name="de Jong J.F."/>
            <person name="Lugones L.G."/>
            <person name="Aerts A."/>
            <person name="Kothe E."/>
            <person name="Stajich J.E."/>
            <person name="de Vries R.P."/>
            <person name="Record E."/>
            <person name="Levasseur A."/>
            <person name="Baker S.E."/>
            <person name="Bartholomew K.A."/>
            <person name="Coutinho P.M."/>
            <person name="Erdmann S."/>
            <person name="Fowler T.J."/>
            <person name="Gathman A.C."/>
            <person name="Lombard V."/>
            <person name="Henrissat B."/>
            <person name="Knabe N."/>
            <person name="Kuees U."/>
            <person name="Lilly W.W."/>
            <person name="Lindquist E."/>
            <person name="Lucas S."/>
            <person name="Magnuson J.K."/>
            <person name="Piumi F."/>
            <person name="Raudaskoski M."/>
            <person name="Salamov A."/>
            <person name="Schmutz J."/>
            <person name="Schwarze F.W.M.R."/>
            <person name="vanKuyk P.A."/>
            <person name="Horton J.S."/>
            <person name="Grigoriev I.V."/>
            <person name="Woesten H.A.B."/>
        </authorList>
    </citation>
    <scope>NUCLEOTIDE SEQUENCE [LARGE SCALE GENOMIC DNA]</scope>
    <source>
        <strain evidence="3">H4-8 / FGSC 9210</strain>
    </source>
</reference>
<gene>
    <name evidence="2" type="ORF">SCHCODRAFT_61269</name>
</gene>
<dbReference type="PANTHER" id="PTHR34310:SF9">
    <property type="entry name" value="BLR5716 PROTEIN"/>
    <property type="match status" value="1"/>
</dbReference>
<dbReference type="GeneID" id="9593625"/>
<dbReference type="VEuPathDB" id="FungiDB:SCHCODRAFT_02556445"/>
<sequence>MIHHMEDCPKRIRVVFEGIYIIDTKRAKLVWEKPQYPTYFFPNNELPAWYLHNMRLIPDGALYDIAAGHKRAPNGLTKYSNPISPLEGFFKLDFNAMDAWFEEDEEIFVHPKDPYKRVDVLQSSRHVRIEINGLMVAETRAPRMLYETTLPPRTYIPQTDCQVELLVPSETTSRCPYKGEARYWNVQLLNGEIIKDIAWSYRYPTLESSSIRGYVCFYDEKVDMWVDGEKQARPATQFA</sequence>
<keyword evidence="3" id="KW-1185">Reference proteome</keyword>
<proteinExistence type="predicted"/>
<name>D8QIH5_SCHCM</name>
<protein>
    <recommendedName>
        <fullName evidence="1">DUF427 domain-containing protein</fullName>
    </recommendedName>
</protein>